<accession>A0A5E4W9R9</accession>
<evidence type="ECO:0000256" key="1">
    <source>
        <dbReference type="ARBA" id="ARBA00023015"/>
    </source>
</evidence>
<dbReference type="OrthoDB" id="9151800at2"/>
<dbReference type="GO" id="GO:0000976">
    <property type="term" value="F:transcription cis-regulatory region binding"/>
    <property type="evidence" value="ECO:0007669"/>
    <property type="project" value="TreeGrafter"/>
</dbReference>
<dbReference type="InterPro" id="IPR001647">
    <property type="entry name" value="HTH_TetR"/>
</dbReference>
<sequence length="234" mass="25591">MRPGALRRPLTREWVVKKTDIEAPVTRGRRPKHMPEGRTALLDAALKVFAQRGYAGADLRSIARDAKVDASLVRVHFGSKENLWRACVDMLQASLTEAAARLSAVAGDTALPVVDRLKAAIGATAEYTVQHPEHREFIKQHAAEMGERAEIVSRQLVKPIFDSMEPLIAEGIRAGVIRAEHPALYFCLLVNALHPPPGCDALMSVLAPEIGGPEKFMPALLQHVTTIFVNGQDN</sequence>
<dbReference type="SUPFAM" id="SSF48498">
    <property type="entry name" value="Tetracyclin repressor-like, C-terminal domain"/>
    <property type="match status" value="1"/>
</dbReference>
<dbReference type="GO" id="GO:0003700">
    <property type="term" value="F:DNA-binding transcription factor activity"/>
    <property type="evidence" value="ECO:0007669"/>
    <property type="project" value="TreeGrafter"/>
</dbReference>
<dbReference type="EMBL" id="CABPRZ010000012">
    <property type="protein sequence ID" value="VVE20863.1"/>
    <property type="molecule type" value="Genomic_DNA"/>
</dbReference>
<dbReference type="AlphaFoldDB" id="A0A5E4W9R9"/>
<keyword evidence="3" id="KW-0804">Transcription</keyword>
<gene>
    <name evidence="6" type="ORF">PTE30175_03046</name>
</gene>
<reference evidence="6 7" key="1">
    <citation type="submission" date="2019-08" db="EMBL/GenBank/DDBJ databases">
        <authorList>
            <person name="Peeters C."/>
        </authorList>
    </citation>
    <scope>NUCLEOTIDE SEQUENCE [LARGE SCALE GENOMIC DNA]</scope>
    <source>
        <strain evidence="6 7">LMG 30175</strain>
    </source>
</reference>
<dbReference type="InterPro" id="IPR050109">
    <property type="entry name" value="HTH-type_TetR-like_transc_reg"/>
</dbReference>
<organism evidence="6 7">
    <name type="scientific">Pandoraea terrae</name>
    <dbReference type="NCBI Taxonomy" id="1537710"/>
    <lineage>
        <taxon>Bacteria</taxon>
        <taxon>Pseudomonadati</taxon>
        <taxon>Pseudomonadota</taxon>
        <taxon>Betaproteobacteria</taxon>
        <taxon>Burkholderiales</taxon>
        <taxon>Burkholderiaceae</taxon>
        <taxon>Pandoraea</taxon>
    </lineage>
</organism>
<evidence type="ECO:0000259" key="5">
    <source>
        <dbReference type="PROSITE" id="PS50977"/>
    </source>
</evidence>
<dbReference type="PANTHER" id="PTHR30055">
    <property type="entry name" value="HTH-TYPE TRANSCRIPTIONAL REGULATOR RUTR"/>
    <property type="match status" value="1"/>
</dbReference>
<dbReference type="SUPFAM" id="SSF46689">
    <property type="entry name" value="Homeodomain-like"/>
    <property type="match status" value="1"/>
</dbReference>
<feature type="domain" description="HTH tetR-type" evidence="5">
    <location>
        <begin position="35"/>
        <end position="95"/>
    </location>
</feature>
<evidence type="ECO:0000256" key="2">
    <source>
        <dbReference type="ARBA" id="ARBA00023125"/>
    </source>
</evidence>
<keyword evidence="2 4" id="KW-0238">DNA-binding</keyword>
<dbReference type="Proteomes" id="UP000414233">
    <property type="component" value="Unassembled WGS sequence"/>
</dbReference>
<dbReference type="PRINTS" id="PR00455">
    <property type="entry name" value="HTHTETR"/>
</dbReference>
<dbReference type="InterPro" id="IPR036271">
    <property type="entry name" value="Tet_transcr_reg_TetR-rel_C_sf"/>
</dbReference>
<dbReference type="PANTHER" id="PTHR30055:SF234">
    <property type="entry name" value="HTH-TYPE TRANSCRIPTIONAL REGULATOR BETI"/>
    <property type="match status" value="1"/>
</dbReference>
<evidence type="ECO:0000313" key="7">
    <source>
        <dbReference type="Proteomes" id="UP000414233"/>
    </source>
</evidence>
<protein>
    <submittedName>
        <fullName evidence="6">TetR/AcrR family transcriptional regulator</fullName>
    </submittedName>
</protein>
<dbReference type="InterPro" id="IPR009057">
    <property type="entry name" value="Homeodomain-like_sf"/>
</dbReference>
<dbReference type="Gene3D" id="1.10.357.10">
    <property type="entry name" value="Tetracycline Repressor, domain 2"/>
    <property type="match status" value="1"/>
</dbReference>
<keyword evidence="7" id="KW-1185">Reference proteome</keyword>
<name>A0A5E4W9R9_9BURK</name>
<dbReference type="Pfam" id="PF00440">
    <property type="entry name" value="TetR_N"/>
    <property type="match status" value="1"/>
</dbReference>
<feature type="DNA-binding region" description="H-T-H motif" evidence="4">
    <location>
        <begin position="58"/>
        <end position="77"/>
    </location>
</feature>
<proteinExistence type="predicted"/>
<evidence type="ECO:0000256" key="3">
    <source>
        <dbReference type="ARBA" id="ARBA00023163"/>
    </source>
</evidence>
<dbReference type="PROSITE" id="PS50977">
    <property type="entry name" value="HTH_TETR_2"/>
    <property type="match status" value="1"/>
</dbReference>
<evidence type="ECO:0000313" key="6">
    <source>
        <dbReference type="EMBL" id="VVE20863.1"/>
    </source>
</evidence>
<keyword evidence="1" id="KW-0805">Transcription regulation</keyword>
<evidence type="ECO:0000256" key="4">
    <source>
        <dbReference type="PROSITE-ProRule" id="PRU00335"/>
    </source>
</evidence>